<comment type="subunit">
    <text evidence="8">Homodimer.</text>
</comment>
<evidence type="ECO:0000256" key="6">
    <source>
        <dbReference type="ARBA" id="ARBA00023014"/>
    </source>
</evidence>
<dbReference type="HAMAP" id="MF_00917">
    <property type="entry name" value="QueE"/>
    <property type="match status" value="1"/>
</dbReference>
<dbReference type="PIRSF" id="PIRSF000370">
    <property type="entry name" value="QueE"/>
    <property type="match status" value="1"/>
</dbReference>
<keyword evidence="7 8" id="KW-0456">Lyase</keyword>
<keyword evidence="8" id="KW-0671">Queuosine biosynthesis</keyword>
<dbReference type="EC" id="4.3.99.3" evidence="8"/>
<comment type="cofactor">
    <cofactor evidence="8">
        <name>Mg(2+)</name>
        <dbReference type="ChEBI" id="CHEBI:18420"/>
    </cofactor>
</comment>
<evidence type="ECO:0000256" key="5">
    <source>
        <dbReference type="ARBA" id="ARBA00023004"/>
    </source>
</evidence>
<feature type="binding site" evidence="8">
    <location>
        <position position="42"/>
    </location>
    <ligand>
        <name>[4Fe-4S] cluster</name>
        <dbReference type="ChEBI" id="CHEBI:49883"/>
        <note>4Fe-4S-S-AdoMet</note>
    </ligand>
</feature>
<dbReference type="InterPro" id="IPR007197">
    <property type="entry name" value="rSAM"/>
</dbReference>
<evidence type="ECO:0000313" key="10">
    <source>
        <dbReference type="EMBL" id="OGG03810.1"/>
    </source>
</evidence>
<proteinExistence type="inferred from homology"/>
<feature type="binding site" evidence="8">
    <location>
        <position position="45"/>
    </location>
    <ligand>
        <name>[4Fe-4S] cluster</name>
        <dbReference type="ChEBI" id="CHEBI:49883"/>
        <note>4Fe-4S-S-AdoMet</note>
    </ligand>
</feature>
<evidence type="ECO:0000256" key="7">
    <source>
        <dbReference type="ARBA" id="ARBA00023239"/>
    </source>
</evidence>
<protein>
    <recommendedName>
        <fullName evidence="8">7-carboxy-7-deazaguanine synthase</fullName>
        <shortName evidence="8">CDG synthase</shortName>
        <ecNumber evidence="8">4.3.99.3</ecNumber>
    </recommendedName>
    <alternativeName>
        <fullName evidence="8">Queuosine biosynthesis protein QueE</fullName>
    </alternativeName>
</protein>
<evidence type="ECO:0000256" key="8">
    <source>
        <dbReference type="HAMAP-Rule" id="MF_00917"/>
    </source>
</evidence>
<dbReference type="PANTHER" id="PTHR42836">
    <property type="entry name" value="7-CARBOXY-7-DEAZAGUANINE SYNTHASE"/>
    <property type="match status" value="1"/>
</dbReference>
<keyword evidence="2 8" id="KW-0949">S-adenosyl-L-methionine</keyword>
<feature type="binding site" evidence="8">
    <location>
        <begin position="19"/>
        <end position="21"/>
    </location>
    <ligand>
        <name>substrate</name>
    </ligand>
</feature>
<evidence type="ECO:0000256" key="2">
    <source>
        <dbReference type="ARBA" id="ARBA00022691"/>
    </source>
</evidence>
<dbReference type="SFLD" id="SFLDS00029">
    <property type="entry name" value="Radical_SAM"/>
    <property type="match status" value="1"/>
</dbReference>
<feature type="binding site" evidence="8">
    <location>
        <position position="80"/>
    </location>
    <ligand>
        <name>S-adenosyl-L-methionine</name>
        <dbReference type="ChEBI" id="CHEBI:59789"/>
    </ligand>
</feature>
<dbReference type="CDD" id="cd01335">
    <property type="entry name" value="Radical_SAM"/>
    <property type="match status" value="1"/>
</dbReference>
<keyword evidence="5 8" id="KW-0408">Iron</keyword>
<evidence type="ECO:0000256" key="4">
    <source>
        <dbReference type="ARBA" id="ARBA00022842"/>
    </source>
</evidence>
<dbReference type="GO" id="GO:0000287">
    <property type="term" value="F:magnesium ion binding"/>
    <property type="evidence" value="ECO:0007669"/>
    <property type="project" value="UniProtKB-UniRule"/>
</dbReference>
<dbReference type="GO" id="GO:0051539">
    <property type="term" value="F:4 iron, 4 sulfur cluster binding"/>
    <property type="evidence" value="ECO:0007669"/>
    <property type="project" value="UniProtKB-UniRule"/>
</dbReference>
<dbReference type="Pfam" id="PF04055">
    <property type="entry name" value="Radical_SAM"/>
    <property type="match status" value="1"/>
</dbReference>
<keyword evidence="3 8" id="KW-0479">Metal-binding</keyword>
<dbReference type="InterPro" id="IPR058240">
    <property type="entry name" value="rSAM_sf"/>
</dbReference>
<dbReference type="STRING" id="1817867.A3F83_12090"/>
<name>A0A1F5YUC8_9BACT</name>
<evidence type="ECO:0000313" key="11">
    <source>
        <dbReference type="Proteomes" id="UP000179129"/>
    </source>
</evidence>
<gene>
    <name evidence="8" type="primary">queE</name>
    <name evidence="10" type="ORF">A3F83_12090</name>
</gene>
<sequence length="221" mass="24669">MSQIKGPQLLTVCETFVSLAGESGWQGLVSTFIRFSGCDVDCAWCDTAYARQEKGTPVSIGDIMSICRANRIRKVVLTGGEPLLQEELPELCRALLEEGFDVQVETSGTRLCDKLDSLVMKVLDIKPPSAKTEKGFHWGNLDLLGKRDEIKFVLADRKDYDWSLSIMRKCKLESRCKVLFSTVAGSLDPAELAGWMIEDGLSVRLQLQLHKLLWPSETRGK</sequence>
<keyword evidence="4 8" id="KW-0460">Magnesium</keyword>
<keyword evidence="6 8" id="KW-0411">Iron-sulfur</keyword>
<comment type="cofactor">
    <cofactor evidence="8">
        <name>S-adenosyl-L-methionine</name>
        <dbReference type="ChEBI" id="CHEBI:59789"/>
    </cofactor>
    <text evidence="8">Binds 1 S-adenosyl-L-methionine per subunit.</text>
</comment>
<dbReference type="AlphaFoldDB" id="A0A1F5YUC8"/>
<feature type="domain" description="Radical SAM core" evidence="9">
    <location>
        <begin position="25"/>
        <end position="221"/>
    </location>
</feature>
<evidence type="ECO:0000256" key="3">
    <source>
        <dbReference type="ARBA" id="ARBA00022723"/>
    </source>
</evidence>
<comment type="function">
    <text evidence="8">Catalyzes the complex heterocyclic radical-mediated conversion of 6-carboxy-5,6,7,8-tetrahydropterin (CPH4) to 7-carboxy-7-deazaguanine (CDG), a step common to the biosynthetic pathways of all 7-deazapurine-containing compounds.</text>
</comment>
<comment type="similarity">
    <text evidence="8">Belongs to the radical SAM superfamily. 7-carboxy-7-deazaguanine synthase family.</text>
</comment>
<feature type="binding site" evidence="8">
    <location>
        <position position="34"/>
    </location>
    <ligand>
        <name>substrate</name>
    </ligand>
</feature>
<organism evidence="10 11">
    <name type="scientific">Candidatus Glassbacteria bacterium RIFCSPLOWO2_12_FULL_58_11</name>
    <dbReference type="NCBI Taxonomy" id="1817867"/>
    <lineage>
        <taxon>Bacteria</taxon>
        <taxon>Candidatus Glassiibacteriota</taxon>
    </lineage>
</organism>
<dbReference type="EMBL" id="MFIX01000129">
    <property type="protein sequence ID" value="OGG03810.1"/>
    <property type="molecule type" value="Genomic_DNA"/>
</dbReference>
<evidence type="ECO:0000259" key="9">
    <source>
        <dbReference type="PROSITE" id="PS51918"/>
    </source>
</evidence>
<dbReference type="GO" id="GO:0008616">
    <property type="term" value="P:tRNA queuosine(34) biosynthetic process"/>
    <property type="evidence" value="ECO:0007669"/>
    <property type="project" value="UniProtKB-UniRule"/>
</dbReference>
<feature type="binding site" evidence="8">
    <location>
        <position position="78"/>
    </location>
    <ligand>
        <name>substrate</name>
    </ligand>
</feature>
<feature type="binding site" evidence="8">
    <location>
        <position position="47"/>
    </location>
    <ligand>
        <name>Mg(2+)</name>
        <dbReference type="ChEBI" id="CHEBI:18420"/>
    </ligand>
</feature>
<dbReference type="GO" id="GO:1904047">
    <property type="term" value="F:S-adenosyl-L-methionine binding"/>
    <property type="evidence" value="ECO:0007669"/>
    <property type="project" value="UniProtKB-UniRule"/>
</dbReference>
<dbReference type="UniPathway" id="UPA00391"/>
<feature type="binding site" evidence="8">
    <location>
        <begin position="44"/>
        <end position="46"/>
    </location>
    <ligand>
        <name>S-adenosyl-L-methionine</name>
        <dbReference type="ChEBI" id="CHEBI:59789"/>
    </ligand>
</feature>
<dbReference type="PROSITE" id="PS51918">
    <property type="entry name" value="RADICAL_SAM"/>
    <property type="match status" value="1"/>
</dbReference>
<dbReference type="GO" id="GO:0016840">
    <property type="term" value="F:carbon-nitrogen lyase activity"/>
    <property type="evidence" value="ECO:0007669"/>
    <property type="project" value="UniProtKB-UniRule"/>
</dbReference>
<reference evidence="10 11" key="1">
    <citation type="journal article" date="2016" name="Nat. Commun.">
        <title>Thousands of microbial genomes shed light on interconnected biogeochemical processes in an aquifer system.</title>
        <authorList>
            <person name="Anantharaman K."/>
            <person name="Brown C.T."/>
            <person name="Hug L.A."/>
            <person name="Sharon I."/>
            <person name="Castelle C.J."/>
            <person name="Probst A.J."/>
            <person name="Thomas B.C."/>
            <person name="Singh A."/>
            <person name="Wilkins M.J."/>
            <person name="Karaoz U."/>
            <person name="Brodie E.L."/>
            <person name="Williams K.H."/>
            <person name="Hubbard S.S."/>
            <person name="Banfield J.F."/>
        </authorList>
    </citation>
    <scope>NUCLEOTIDE SEQUENCE [LARGE SCALE GENOMIC DNA]</scope>
</reference>
<dbReference type="SUPFAM" id="SSF102114">
    <property type="entry name" value="Radical SAM enzymes"/>
    <property type="match status" value="1"/>
</dbReference>
<dbReference type="PANTHER" id="PTHR42836:SF1">
    <property type="entry name" value="7-CARBOXY-7-DEAZAGUANINE SYNTHASE"/>
    <property type="match status" value="1"/>
</dbReference>
<dbReference type="Proteomes" id="UP000179129">
    <property type="component" value="Unassembled WGS sequence"/>
</dbReference>
<keyword evidence="1 8" id="KW-0004">4Fe-4S</keyword>
<comment type="caution">
    <text evidence="10">The sequence shown here is derived from an EMBL/GenBank/DDBJ whole genome shotgun (WGS) entry which is preliminary data.</text>
</comment>
<comment type="catalytic activity">
    <reaction evidence="8">
        <text>6-carboxy-5,6,7,8-tetrahydropterin + H(+) = 7-carboxy-7-carbaguanine + NH4(+)</text>
        <dbReference type="Rhea" id="RHEA:27974"/>
        <dbReference type="ChEBI" id="CHEBI:15378"/>
        <dbReference type="ChEBI" id="CHEBI:28938"/>
        <dbReference type="ChEBI" id="CHEBI:61032"/>
        <dbReference type="ChEBI" id="CHEBI:61036"/>
        <dbReference type="EC" id="4.3.99.3"/>
    </reaction>
</comment>
<comment type="pathway">
    <text evidence="8">Purine metabolism; 7-cyano-7-deazaguanine biosynthesis.</text>
</comment>
<dbReference type="InterPro" id="IPR013785">
    <property type="entry name" value="Aldolase_TIM"/>
</dbReference>
<dbReference type="InterPro" id="IPR024924">
    <property type="entry name" value="7-CO-7-deazaguanine_synth-like"/>
</dbReference>
<comment type="cofactor">
    <cofactor evidence="8">
        <name>[4Fe-4S] cluster</name>
        <dbReference type="ChEBI" id="CHEBI:49883"/>
    </cofactor>
    <text evidence="8">Binds 1 [4Fe-4S] cluster. The cluster is coordinated with 3 cysteines and an exchangeable S-adenosyl-L-methionine.</text>
</comment>
<comment type="caution">
    <text evidence="8">Lacks conserved residue(s) required for the propagation of feature annotation.</text>
</comment>
<evidence type="ECO:0000256" key="1">
    <source>
        <dbReference type="ARBA" id="ARBA00022485"/>
    </source>
</evidence>
<accession>A0A1F5YUC8</accession>
<dbReference type="Gene3D" id="3.20.20.70">
    <property type="entry name" value="Aldolase class I"/>
    <property type="match status" value="1"/>
</dbReference>
<feature type="binding site" evidence="8">
    <location>
        <position position="38"/>
    </location>
    <ligand>
        <name>[4Fe-4S] cluster</name>
        <dbReference type="ChEBI" id="CHEBI:49883"/>
        <note>4Fe-4S-S-AdoMet</note>
    </ligand>
</feature>